<dbReference type="Proteomes" id="UP001597512">
    <property type="component" value="Unassembled WGS sequence"/>
</dbReference>
<sequence>MKRYRYIGDRMTDPTLKGQRCTAVLQLNGKCIRGRNGSMLVEFESGRIANVIGRLLRKVAPELQKTG</sequence>
<evidence type="ECO:0000313" key="1">
    <source>
        <dbReference type="EMBL" id="MFD2936292.1"/>
    </source>
</evidence>
<gene>
    <name evidence="1" type="ORF">ACFS25_21100</name>
</gene>
<accession>A0ABW6ANX0</accession>
<dbReference type="EMBL" id="JBHUOM010000023">
    <property type="protein sequence ID" value="MFD2936292.1"/>
    <property type="molecule type" value="Genomic_DNA"/>
</dbReference>
<organism evidence="1 2">
    <name type="scientific">Spirosoma flavum</name>
    <dbReference type="NCBI Taxonomy" id="2048557"/>
    <lineage>
        <taxon>Bacteria</taxon>
        <taxon>Pseudomonadati</taxon>
        <taxon>Bacteroidota</taxon>
        <taxon>Cytophagia</taxon>
        <taxon>Cytophagales</taxon>
        <taxon>Cytophagaceae</taxon>
        <taxon>Spirosoma</taxon>
    </lineage>
</organism>
<reference evidence="2" key="1">
    <citation type="journal article" date="2019" name="Int. J. Syst. Evol. Microbiol.">
        <title>The Global Catalogue of Microorganisms (GCM) 10K type strain sequencing project: providing services to taxonomists for standard genome sequencing and annotation.</title>
        <authorList>
            <consortium name="The Broad Institute Genomics Platform"/>
            <consortium name="The Broad Institute Genome Sequencing Center for Infectious Disease"/>
            <person name="Wu L."/>
            <person name="Ma J."/>
        </authorList>
    </citation>
    <scope>NUCLEOTIDE SEQUENCE [LARGE SCALE GENOMIC DNA]</scope>
    <source>
        <strain evidence="2">KCTC 52490</strain>
    </source>
</reference>
<proteinExistence type="predicted"/>
<comment type="caution">
    <text evidence="1">The sequence shown here is derived from an EMBL/GenBank/DDBJ whole genome shotgun (WGS) entry which is preliminary data.</text>
</comment>
<evidence type="ECO:0000313" key="2">
    <source>
        <dbReference type="Proteomes" id="UP001597512"/>
    </source>
</evidence>
<keyword evidence="2" id="KW-1185">Reference proteome</keyword>
<name>A0ABW6ANX0_9BACT</name>
<protein>
    <submittedName>
        <fullName evidence="1">Uncharacterized protein</fullName>
    </submittedName>
</protein>
<dbReference type="RefSeq" id="WP_381504963.1">
    <property type="nucleotide sequence ID" value="NZ_JBHUOM010000023.1"/>
</dbReference>